<protein>
    <submittedName>
        <fullName evidence="1">Uncharacterized protein</fullName>
    </submittedName>
</protein>
<organism evidence="1">
    <name type="scientific">Arabidopsis thaliana</name>
    <name type="common">Mouse-ear cress</name>
    <dbReference type="NCBI Taxonomy" id="3702"/>
    <lineage>
        <taxon>Eukaryota</taxon>
        <taxon>Viridiplantae</taxon>
        <taxon>Streptophyta</taxon>
        <taxon>Embryophyta</taxon>
        <taxon>Tracheophyta</taxon>
        <taxon>Spermatophyta</taxon>
        <taxon>Magnoliopsida</taxon>
        <taxon>eudicotyledons</taxon>
        <taxon>Gunneridae</taxon>
        <taxon>Pentapetalae</taxon>
        <taxon>rosids</taxon>
        <taxon>malvids</taxon>
        <taxon>Brassicales</taxon>
        <taxon>Brassicaceae</taxon>
        <taxon>Camelineae</taxon>
        <taxon>Arabidopsis</taxon>
    </lineage>
</organism>
<proteinExistence type="evidence at transcript level"/>
<dbReference type="EMBL" id="AK230127">
    <property type="protein sequence ID" value="BAF01942.1"/>
    <property type="molecule type" value="mRNA"/>
</dbReference>
<accession>Q0WLR5</accession>
<name>Q0WLR5_ARATH</name>
<sequence length="93" mass="9919">MLNKNFGSDVIRGRCTSKSLNESFLDIPCSGLLLEAGSTTLLPPSGMCLLLSTPTTLSVSAVSILSCEFAADCKRLQKEFTFDMTDFSSDGSV</sequence>
<evidence type="ECO:0000313" key="1">
    <source>
        <dbReference type="EMBL" id="BAF01942.1"/>
    </source>
</evidence>
<reference evidence="1" key="1">
    <citation type="submission" date="2006-07" db="EMBL/GenBank/DDBJ databases">
        <title>Large-scale analysis of RIKEN Arabidopsis full-length (RAFL) cDNAs.</title>
        <authorList>
            <person name="Totoki Y."/>
            <person name="Seki M."/>
            <person name="Ishida J."/>
            <person name="Nakajima M."/>
            <person name="Enju A."/>
            <person name="Morosawa T."/>
            <person name="Kamiya A."/>
            <person name="Narusaka M."/>
            <person name="Shin-i T."/>
            <person name="Nakagawa M."/>
            <person name="Sakamoto N."/>
            <person name="Oishi K."/>
            <person name="Kohara Y."/>
            <person name="Kobayashi M."/>
            <person name="Toyoda A."/>
            <person name="Sakaki Y."/>
            <person name="Sakurai T."/>
            <person name="Iida K."/>
            <person name="Akiyama K."/>
            <person name="Satou M."/>
            <person name="Toyoda T."/>
            <person name="Konagaya A."/>
            <person name="Carninci P."/>
            <person name="Kawai J."/>
            <person name="Hayashizaki Y."/>
            <person name="Shinozaki K."/>
        </authorList>
    </citation>
    <scope>NUCLEOTIDE SEQUENCE</scope>
</reference>
<dbReference type="AlphaFoldDB" id="Q0WLR5"/>